<keyword evidence="2" id="KW-1185">Reference proteome</keyword>
<comment type="caution">
    <text evidence="1">The sequence shown here is derived from an EMBL/GenBank/DDBJ whole genome shotgun (WGS) entry which is preliminary data.</text>
</comment>
<evidence type="ECO:0000313" key="2">
    <source>
        <dbReference type="Proteomes" id="UP000664399"/>
    </source>
</evidence>
<evidence type="ECO:0008006" key="3">
    <source>
        <dbReference type="Google" id="ProtNLM"/>
    </source>
</evidence>
<dbReference type="Proteomes" id="UP000664399">
    <property type="component" value="Unassembled WGS sequence"/>
</dbReference>
<evidence type="ECO:0000313" key="1">
    <source>
        <dbReference type="EMBL" id="MBO1328529.1"/>
    </source>
</evidence>
<dbReference type="RefSeq" id="WP_207854358.1">
    <property type="nucleotide sequence ID" value="NZ_JAFVMG010000007.1"/>
</dbReference>
<reference evidence="1 2" key="1">
    <citation type="submission" date="2021-03" db="EMBL/GenBank/DDBJ databases">
        <title>The complete genome sequence of Acetobacter suratthaniensis TBRC 1719.</title>
        <authorList>
            <person name="Charoenyingcharoen P."/>
            <person name="Yukphan P."/>
        </authorList>
    </citation>
    <scope>NUCLEOTIDE SEQUENCE [LARGE SCALE GENOMIC DNA]</scope>
    <source>
        <strain evidence="1 2">TBRC 1719</strain>
    </source>
</reference>
<dbReference type="EMBL" id="JAFVMG010000007">
    <property type="protein sequence ID" value="MBO1328529.1"/>
    <property type="molecule type" value="Genomic_DNA"/>
</dbReference>
<gene>
    <name evidence="1" type="ORF">J2D75_08565</name>
</gene>
<organism evidence="1 2">
    <name type="scientific">Acetobacter suratthaniensis</name>
    <dbReference type="NCBI Taxonomy" id="1502841"/>
    <lineage>
        <taxon>Bacteria</taxon>
        <taxon>Pseudomonadati</taxon>
        <taxon>Pseudomonadota</taxon>
        <taxon>Alphaproteobacteria</taxon>
        <taxon>Acetobacterales</taxon>
        <taxon>Acetobacteraceae</taxon>
        <taxon>Acetobacter</taxon>
    </lineage>
</organism>
<dbReference type="InterPro" id="IPR009057">
    <property type="entry name" value="Homeodomain-like_sf"/>
</dbReference>
<dbReference type="SUPFAM" id="SSF46689">
    <property type="entry name" value="Homeodomain-like"/>
    <property type="match status" value="1"/>
</dbReference>
<name>A0ABS3LME0_9PROT</name>
<accession>A0ABS3LME0</accession>
<protein>
    <recommendedName>
        <fullName evidence="3">Mor transcription activator domain-containing protein</fullName>
    </recommendedName>
</protein>
<proteinExistence type="predicted"/>
<sequence length="129" mass="14391">MSDIPESVACLVDAAGVDAVLSFLEAFGGTRLYVSKRADNSRLTQMYGDDLARAICQNFGPGYWDVPMHKAWRVLCYRNAGLPVTEMATRTGLSVRQVYATLARMRENGVRVFAPRAGRRVDERQISLF</sequence>